<proteinExistence type="predicted"/>
<dbReference type="Pfam" id="PF13687">
    <property type="entry name" value="DUF4153"/>
    <property type="match status" value="1"/>
</dbReference>
<feature type="transmembrane region" description="Helical" evidence="1">
    <location>
        <begin position="299"/>
        <end position="317"/>
    </location>
</feature>
<feature type="transmembrane region" description="Helical" evidence="1">
    <location>
        <begin position="105"/>
        <end position="123"/>
    </location>
</feature>
<keyword evidence="1" id="KW-1133">Transmembrane helix</keyword>
<sequence>MKVIQNIQNKFQGFIQACKRYPLSVVFLVAIAGLNAYMIQQEADDYTRYLYSFFIGIFLSATAQHVYERFFEKTMQRILLMVGAIILTVLYFYTIGSSVDYDLETTIKTGIIFFALTFAFMWIPTINSKVTFNKSFLATFKSFFTTVLFSVVLYAGIGFILLAVDQLLFSLDYKVNLHCLNLVASLFAPIFFLSGTPLYLSKQDESTQSLEEQADKQEQIEQELMVPKVLELLLSYIVIPLTAIFTIILLVYLLQNITGEFWTNNLLEPMLVSYAITVIIVYFLVSTINTKSAIFFRKIFPKVLVPIVLFQTVSSVLRIQETGLTLGRYYVILFGVFAFIAGIIFSVLPVRKNGWVAVVLIVFSLISILPPVDAFTVSRVSQTNLLKETLVKNNMLEGNKIIPNASIPDEDKIKISQTIDYLASMNYSKEIEWLAPYNQRLNYQFEEVVGFEPVYDESSFSPNQSYYATIDWKGSPLLSIEDYDKMIVFSQYDSPTLSAIDFEVENSTYDIISKNEDNTTNLSLINEQNDTLITIDLQETIDQVAASAQTKNVITLEEATVTTENEEAKMNIVFTSIDIYDNKYNSEFYLFIDIK</sequence>
<protein>
    <submittedName>
        <fullName evidence="2">DUF4153 domain-containing protein</fullName>
    </submittedName>
</protein>
<name>A0ABR7TFD6_9LACT</name>
<reference evidence="2 3" key="1">
    <citation type="journal article" date="2020" name="Microorganisms">
        <title>New Insight into Antimicrobial Compounds from Food and Marine-Sourced Carnobacterium Species through Phenotype and Genome Analyses.</title>
        <authorList>
            <person name="Begrem S."/>
            <person name="Ivaniuk F."/>
            <person name="Gigout-Chevalier F."/>
            <person name="Kolypczuk L."/>
            <person name="Bonnetot S."/>
            <person name="Leroi F."/>
            <person name="Grovel O."/>
            <person name="Delbarre-Ladrat C."/>
            <person name="Passerini D."/>
        </authorList>
    </citation>
    <scope>NUCLEOTIDE SEQUENCE [LARGE SCALE GENOMIC DNA]</scope>
    <source>
        <strain evidence="2 3">MIP2551</strain>
    </source>
</reference>
<keyword evidence="1" id="KW-0472">Membrane</keyword>
<feature type="transmembrane region" description="Helical" evidence="1">
    <location>
        <begin position="143"/>
        <end position="163"/>
    </location>
</feature>
<feature type="transmembrane region" description="Helical" evidence="1">
    <location>
        <begin position="233"/>
        <end position="254"/>
    </location>
</feature>
<dbReference type="EMBL" id="WNJQ01000010">
    <property type="protein sequence ID" value="MBC9826104.1"/>
    <property type="molecule type" value="Genomic_DNA"/>
</dbReference>
<feature type="transmembrane region" description="Helical" evidence="1">
    <location>
        <begin position="175"/>
        <end position="200"/>
    </location>
</feature>
<evidence type="ECO:0000256" key="1">
    <source>
        <dbReference type="SAM" id="Phobius"/>
    </source>
</evidence>
<dbReference type="InterPro" id="IPR025291">
    <property type="entry name" value="DUF4153"/>
</dbReference>
<evidence type="ECO:0000313" key="2">
    <source>
        <dbReference type="EMBL" id="MBC9826104.1"/>
    </source>
</evidence>
<feature type="transmembrane region" description="Helical" evidence="1">
    <location>
        <begin position="78"/>
        <end position="99"/>
    </location>
</feature>
<organism evidence="2 3">
    <name type="scientific">Carnobacterium inhibens</name>
    <dbReference type="NCBI Taxonomy" id="147709"/>
    <lineage>
        <taxon>Bacteria</taxon>
        <taxon>Bacillati</taxon>
        <taxon>Bacillota</taxon>
        <taxon>Bacilli</taxon>
        <taxon>Lactobacillales</taxon>
        <taxon>Carnobacteriaceae</taxon>
        <taxon>Carnobacterium</taxon>
    </lineage>
</organism>
<evidence type="ECO:0000313" key="3">
    <source>
        <dbReference type="Proteomes" id="UP000638836"/>
    </source>
</evidence>
<keyword evidence="1" id="KW-0812">Transmembrane</keyword>
<feature type="transmembrane region" description="Helical" evidence="1">
    <location>
        <begin position="21"/>
        <end position="40"/>
    </location>
</feature>
<accession>A0ABR7TFD6</accession>
<keyword evidence="3" id="KW-1185">Reference proteome</keyword>
<feature type="transmembrane region" description="Helical" evidence="1">
    <location>
        <begin position="46"/>
        <end position="66"/>
    </location>
</feature>
<feature type="transmembrane region" description="Helical" evidence="1">
    <location>
        <begin position="266"/>
        <end position="287"/>
    </location>
</feature>
<feature type="transmembrane region" description="Helical" evidence="1">
    <location>
        <begin position="355"/>
        <end position="372"/>
    </location>
</feature>
<feature type="transmembrane region" description="Helical" evidence="1">
    <location>
        <begin position="329"/>
        <end position="348"/>
    </location>
</feature>
<dbReference type="Proteomes" id="UP000638836">
    <property type="component" value="Unassembled WGS sequence"/>
</dbReference>
<gene>
    <name evidence="2" type="ORF">GLO26_09835</name>
</gene>
<dbReference type="RefSeq" id="WP_023177064.1">
    <property type="nucleotide sequence ID" value="NZ_WNJQ01000010.1"/>
</dbReference>
<comment type="caution">
    <text evidence="2">The sequence shown here is derived from an EMBL/GenBank/DDBJ whole genome shotgun (WGS) entry which is preliminary data.</text>
</comment>